<dbReference type="OrthoDB" id="5477513at2"/>
<feature type="domain" description="M23ase beta-sheet core" evidence="3">
    <location>
        <begin position="87"/>
        <end position="189"/>
    </location>
</feature>
<dbReference type="SUPFAM" id="SSF51261">
    <property type="entry name" value="Duplicated hybrid motif"/>
    <property type="match status" value="1"/>
</dbReference>
<dbReference type="InterPro" id="IPR016047">
    <property type="entry name" value="M23ase_b-sheet_dom"/>
</dbReference>
<dbReference type="Gene3D" id="2.120.10.30">
    <property type="entry name" value="TolB, C-terminal domain"/>
    <property type="match status" value="1"/>
</dbReference>
<evidence type="ECO:0000256" key="1">
    <source>
        <dbReference type="ARBA" id="ARBA00022729"/>
    </source>
</evidence>
<dbReference type="InterPro" id="IPR013517">
    <property type="entry name" value="FG-GAP"/>
</dbReference>
<feature type="compositionally biased region" description="Low complexity" evidence="2">
    <location>
        <begin position="691"/>
        <end position="706"/>
    </location>
</feature>
<dbReference type="CDD" id="cd12797">
    <property type="entry name" value="M23_peptidase"/>
    <property type="match status" value="1"/>
</dbReference>
<proteinExistence type="predicted"/>
<dbReference type="AlphaFoldDB" id="A0A4Y6Q2L6"/>
<keyword evidence="1" id="KW-0732">Signal</keyword>
<evidence type="ECO:0000256" key="2">
    <source>
        <dbReference type="SAM" id="MobiDB-lite"/>
    </source>
</evidence>
<feature type="region of interest" description="Disordered" evidence="2">
    <location>
        <begin position="679"/>
        <end position="721"/>
    </location>
</feature>
<reference evidence="4 5" key="1">
    <citation type="submission" date="2019-06" db="EMBL/GenBank/DDBJ databases">
        <title>Persicimonas caeni gen. nov., sp. nov., a predatory bacterium isolated from solar saltern.</title>
        <authorList>
            <person name="Wang S."/>
        </authorList>
    </citation>
    <scope>NUCLEOTIDE SEQUENCE [LARGE SCALE GENOMIC DNA]</scope>
    <source>
        <strain evidence="4 5">YN101</strain>
    </source>
</reference>
<dbReference type="Proteomes" id="UP000315995">
    <property type="component" value="Chromosome"/>
</dbReference>
<evidence type="ECO:0000313" key="4">
    <source>
        <dbReference type="EMBL" id="QDG54806.1"/>
    </source>
</evidence>
<dbReference type="InterPro" id="IPR050570">
    <property type="entry name" value="Cell_wall_metabolism_enzyme"/>
</dbReference>
<feature type="region of interest" description="Disordered" evidence="2">
    <location>
        <begin position="788"/>
        <end position="808"/>
    </location>
</feature>
<feature type="compositionally biased region" description="Polar residues" evidence="2">
    <location>
        <begin position="793"/>
        <end position="807"/>
    </location>
</feature>
<dbReference type="InterPro" id="IPR028994">
    <property type="entry name" value="Integrin_alpha_N"/>
</dbReference>
<dbReference type="InterPro" id="IPR011042">
    <property type="entry name" value="6-blade_b-propeller_TolB-like"/>
</dbReference>
<organism evidence="4 5">
    <name type="scientific">Persicimonas caeni</name>
    <dbReference type="NCBI Taxonomy" id="2292766"/>
    <lineage>
        <taxon>Bacteria</taxon>
        <taxon>Deltaproteobacteria</taxon>
        <taxon>Bradymonadales</taxon>
        <taxon>Bradymonadaceae</taxon>
        <taxon>Persicimonas</taxon>
    </lineage>
</organism>
<protein>
    <recommendedName>
        <fullName evidence="3">M23ase beta-sheet core domain-containing protein</fullName>
    </recommendedName>
</protein>
<dbReference type="PANTHER" id="PTHR21666:SF270">
    <property type="entry name" value="MUREIN HYDROLASE ACTIVATOR ENVC"/>
    <property type="match status" value="1"/>
</dbReference>
<keyword evidence="5" id="KW-1185">Reference proteome</keyword>
<dbReference type="Pfam" id="PF13517">
    <property type="entry name" value="FG-GAP_3"/>
    <property type="match status" value="2"/>
</dbReference>
<dbReference type="EMBL" id="CP041186">
    <property type="protein sequence ID" value="QDG54806.1"/>
    <property type="molecule type" value="Genomic_DNA"/>
</dbReference>
<dbReference type="GO" id="GO:0004222">
    <property type="term" value="F:metalloendopeptidase activity"/>
    <property type="evidence" value="ECO:0007669"/>
    <property type="project" value="TreeGrafter"/>
</dbReference>
<accession>A0A4Y6Q2L6</accession>
<accession>A0A5B8YGW0</accession>
<evidence type="ECO:0000313" key="5">
    <source>
        <dbReference type="Proteomes" id="UP000315995"/>
    </source>
</evidence>
<dbReference type="Pfam" id="PF01551">
    <property type="entry name" value="Peptidase_M23"/>
    <property type="match status" value="1"/>
</dbReference>
<name>A0A4Y6Q2L6_PERCE</name>
<sequence>MDMIGTDRGRASLSGPLALVTMMMPRSFAFAAAYLALLLTHFPASTAQATELRRPFAESIALGYGFDNNYSRSGCTDYNCGSICYDGHTGADFPLVVGTDVLASAPGTVVATYNGCSNYGYVGNTCGGRCGNYVKIRHPDGEYTLYCHMKKGSLVVSNGDSVDCGEKIGESASSGSSSGPHLHLAWRTSSNVGQDPYAGACTNSPGAWRDQNGYRDPVGASCGCSPSTEVCDGSDNDCDGEADEDEVCEVDLLVEAPMSYAPPKTTDVNGDGLQDVCARFGAGWGCYLATGDGWGERVTSNKMSDDGGWGSRHYYATIRTGDVDGDGLADVCGRHSRNGYQCWRSTGSGFEHYADAPGYTNDDGWTDPGYYTTFRLADVNGDGKDDVCARGPDGWSCQLSTGSGFGDTVDGPDWTDDVGYNHAWYYGTIRTGDINADGKDDVCIRHSRGYRCYTSNGQGFDHFADIADLSNDGGWTDAKYWSTIRLADYDGDGKDDVCARFYGGYRCMRTTDSGFEAPEHLRSLSDDSGWGDRDNYSTFRVGDLNLDGADDFCVRANANMTCFGKEVGGDVFRFGGPTWSDDNGWDEARYYQTIAMTDLDNDRRRDLCARSKDGLNCVLRTDDGFEPIARLDDFTNDSGWGVIEHWSTLRLGSGECRAELCNGFDDDCDGEVDEGGVCSTGEDAGNGGNADAGSPDGGSADAGAPDTGRTDSDASGGDVAYDDAASTGGASTYAGKAACSTGTGSARSTPLLLALLLPLLLIWRRRRKAVPALLAVGLLTLVGCDKGEPTPDDSANANTQTQSSALTSAEAPAASKLLAVYGDWSLRGTLQPVPENSDAAPRYATTLLRDGKPQSWPLDDAFITNAVFVPGDTPKLAARLSNGRLVLASLAEETVSDTVSELDDGVGFVVSAAADGCCIAYMRGDMGMQSSLHVYAVDGSRSRELTVEQNGWSPAISPDGSKVAYVAPTSEGETGFYVHDFNTSQTRRLDVAEGAFPSGPQPPFWTDRGIAFAAERGAYIVDLQGGILESAATTDGLLVDYSTGRFVDATGAEIKLSVSQ</sequence>
<dbReference type="InterPro" id="IPR011055">
    <property type="entry name" value="Dup_hybrid_motif"/>
</dbReference>
<dbReference type="Gene3D" id="2.70.70.10">
    <property type="entry name" value="Glucose Permease (Domain IIA)"/>
    <property type="match status" value="1"/>
</dbReference>
<dbReference type="SUPFAM" id="SSF69318">
    <property type="entry name" value="Integrin alpha N-terminal domain"/>
    <property type="match status" value="1"/>
</dbReference>
<dbReference type="SUPFAM" id="SSF82171">
    <property type="entry name" value="DPP6 N-terminal domain-like"/>
    <property type="match status" value="1"/>
</dbReference>
<evidence type="ECO:0000259" key="3">
    <source>
        <dbReference type="Pfam" id="PF01551"/>
    </source>
</evidence>
<dbReference type="PANTHER" id="PTHR21666">
    <property type="entry name" value="PEPTIDASE-RELATED"/>
    <property type="match status" value="1"/>
</dbReference>
<gene>
    <name evidence="4" type="ORF">FIV42_29885</name>
</gene>